<protein>
    <submittedName>
        <fullName evidence="2">Uncharacterized protein</fullName>
    </submittedName>
</protein>
<organism evidence="2 3">
    <name type="scientific">Pleurotus ostreatus</name>
    <name type="common">Oyster mushroom</name>
    <name type="synonym">White-rot fungus</name>
    <dbReference type="NCBI Taxonomy" id="5322"/>
    <lineage>
        <taxon>Eukaryota</taxon>
        <taxon>Fungi</taxon>
        <taxon>Dikarya</taxon>
        <taxon>Basidiomycota</taxon>
        <taxon>Agaricomycotina</taxon>
        <taxon>Agaricomycetes</taxon>
        <taxon>Agaricomycetidae</taxon>
        <taxon>Agaricales</taxon>
        <taxon>Pleurotineae</taxon>
        <taxon>Pleurotaceae</taxon>
        <taxon>Pleurotus</taxon>
    </lineage>
</organism>
<proteinExistence type="predicted"/>
<feature type="region of interest" description="Disordered" evidence="1">
    <location>
        <begin position="245"/>
        <end position="310"/>
    </location>
</feature>
<dbReference type="EMBL" id="JACETU010000009">
    <property type="protein sequence ID" value="KAF7421073.1"/>
    <property type="molecule type" value="Genomic_DNA"/>
</dbReference>
<dbReference type="VEuPathDB" id="FungiDB:PC9H_011593"/>
<dbReference type="GeneID" id="59381411"/>
<name>A0A8H6ZM37_PLEOS</name>
<evidence type="ECO:0000313" key="2">
    <source>
        <dbReference type="EMBL" id="KAF7421073.1"/>
    </source>
</evidence>
<dbReference type="AlphaFoldDB" id="A0A8H6ZM37"/>
<keyword evidence="3" id="KW-1185">Reference proteome</keyword>
<dbReference type="OrthoDB" id="3231351at2759"/>
<feature type="compositionally biased region" description="Pro residues" evidence="1">
    <location>
        <begin position="271"/>
        <end position="280"/>
    </location>
</feature>
<evidence type="ECO:0000256" key="1">
    <source>
        <dbReference type="SAM" id="MobiDB-lite"/>
    </source>
</evidence>
<gene>
    <name evidence="2" type="ORF">PC9H_011593</name>
</gene>
<feature type="region of interest" description="Disordered" evidence="1">
    <location>
        <begin position="196"/>
        <end position="215"/>
    </location>
</feature>
<dbReference type="Proteomes" id="UP000623687">
    <property type="component" value="Unassembled WGS sequence"/>
</dbReference>
<reference evidence="2" key="1">
    <citation type="submission" date="2019-07" db="EMBL/GenBank/DDBJ databases">
        <authorList>
            <person name="Palmer J.M."/>
        </authorList>
    </citation>
    <scope>NUCLEOTIDE SEQUENCE</scope>
    <source>
        <strain evidence="2">PC9</strain>
    </source>
</reference>
<dbReference type="RefSeq" id="XP_036626931.1">
    <property type="nucleotide sequence ID" value="XM_036781076.1"/>
</dbReference>
<evidence type="ECO:0000313" key="3">
    <source>
        <dbReference type="Proteomes" id="UP000623687"/>
    </source>
</evidence>
<sequence>MAQPPSLRSASPLPIPASLTKITWTQELTFALISQMEKPENFRVLFGKQDKDDRTGKESKTKIHQSIARELFPQYAGNPKFVKTLGERVKGKIEQGLVSKYHLHVKRLRATGDGVCDDEQAPNEQTLRLLVGPDGPTNTTSAKAHNIWEEILQEFPYFERLHRILSTRPNITPPLIITGTGPHGRSIIYNETAQPEASLADGPPTTSTAEHEPFTGTFDLFPSAFDPLVLESLVDPSLTVPTLPPANWHSPSPPPLTRHSPSLPPTAQHSPTPPPPPPPSTSAKPRAGHKPKSSSFSFGTPPSLDAAVAKAKEKVQRIPAKRGIEEVLADHLG</sequence>
<accession>A0A8H6ZM37</accession>
<comment type="caution">
    <text evidence="2">The sequence shown here is derived from an EMBL/GenBank/DDBJ whole genome shotgun (WGS) entry which is preliminary data.</text>
</comment>